<feature type="domain" description="Nudix hydrolase" evidence="7">
    <location>
        <begin position="26"/>
        <end position="164"/>
    </location>
</feature>
<protein>
    <recommendedName>
        <fullName evidence="7">Nudix hydrolase domain-containing protein</fullName>
    </recommendedName>
</protein>
<dbReference type="InterPro" id="IPR045121">
    <property type="entry name" value="CoAse"/>
</dbReference>
<evidence type="ECO:0000313" key="8">
    <source>
        <dbReference type="EMBL" id="KAG0268646.1"/>
    </source>
</evidence>
<dbReference type="InterPro" id="IPR000086">
    <property type="entry name" value="NUDIX_hydrolase_dom"/>
</dbReference>
<dbReference type="Gene3D" id="3.90.79.10">
    <property type="entry name" value="Nucleoside Triphosphate Pyrophosphohydrolase"/>
    <property type="match status" value="1"/>
</dbReference>
<dbReference type="GO" id="GO:0010945">
    <property type="term" value="F:coenzyme A diphosphatase activity"/>
    <property type="evidence" value="ECO:0007669"/>
    <property type="project" value="InterPro"/>
</dbReference>
<evidence type="ECO:0000256" key="1">
    <source>
        <dbReference type="ARBA" id="ARBA00001936"/>
    </source>
</evidence>
<dbReference type="PROSITE" id="PS51462">
    <property type="entry name" value="NUDIX"/>
    <property type="match status" value="1"/>
</dbReference>
<dbReference type="GO" id="GO:0046872">
    <property type="term" value="F:metal ion binding"/>
    <property type="evidence" value="ECO:0007669"/>
    <property type="project" value="UniProtKB-KW"/>
</dbReference>
<keyword evidence="9" id="KW-1185">Reference proteome</keyword>
<dbReference type="PANTHER" id="PTHR12992">
    <property type="entry name" value="NUDIX HYDROLASE"/>
    <property type="match status" value="1"/>
</dbReference>
<dbReference type="AlphaFoldDB" id="A0A9P6QJE1"/>
<evidence type="ECO:0000256" key="5">
    <source>
        <dbReference type="ARBA" id="ARBA00022842"/>
    </source>
</evidence>
<keyword evidence="4" id="KW-0378">Hydrolase</keyword>
<proteinExistence type="predicted"/>
<sequence>MLSGKSTQAIANLARYPPVQDKYEAPKRSAILVVLLANDQGGLEVLLTLRSPKLRTNAGEAACPGGKMDPEDSDLIATALREAHEEVGLDPSECEILTILTPTLSRHLLVVTPVVCFCPNMTTKDIQRLCPNPGEVSVIFTVPLETFIRPAEGTYDFFDVNWLNSIHRMHRFGGCGGHNFLLEADYTVDDPAEHRGWSVFGMTAEVMVDVARIGYKTEPTFERCAPGQVDDPDLMALWYNKNQPYTGRQRL</sequence>
<dbReference type="CDD" id="cd03426">
    <property type="entry name" value="NUDIX_CoAse_Nudt7"/>
    <property type="match status" value="1"/>
</dbReference>
<keyword evidence="3" id="KW-0479">Metal-binding</keyword>
<evidence type="ECO:0000256" key="3">
    <source>
        <dbReference type="ARBA" id="ARBA00022723"/>
    </source>
</evidence>
<reference evidence="8" key="1">
    <citation type="journal article" date="2020" name="Fungal Divers.">
        <title>Resolving the Mortierellaceae phylogeny through synthesis of multi-gene phylogenetics and phylogenomics.</title>
        <authorList>
            <person name="Vandepol N."/>
            <person name="Liber J."/>
            <person name="Desiro A."/>
            <person name="Na H."/>
            <person name="Kennedy M."/>
            <person name="Barry K."/>
            <person name="Grigoriev I.V."/>
            <person name="Miller A.N."/>
            <person name="O'Donnell K."/>
            <person name="Stajich J.E."/>
            <person name="Bonito G."/>
        </authorList>
    </citation>
    <scope>NUCLEOTIDE SEQUENCE</scope>
    <source>
        <strain evidence="8">BC1065</strain>
    </source>
</reference>
<accession>A0A9P6QJE1</accession>
<dbReference type="Proteomes" id="UP000807716">
    <property type="component" value="Unassembled WGS sequence"/>
</dbReference>
<evidence type="ECO:0000256" key="4">
    <source>
        <dbReference type="ARBA" id="ARBA00022801"/>
    </source>
</evidence>
<evidence type="ECO:0000256" key="6">
    <source>
        <dbReference type="ARBA" id="ARBA00023211"/>
    </source>
</evidence>
<organism evidence="8 9">
    <name type="scientific">Actinomortierella ambigua</name>
    <dbReference type="NCBI Taxonomy" id="1343610"/>
    <lineage>
        <taxon>Eukaryota</taxon>
        <taxon>Fungi</taxon>
        <taxon>Fungi incertae sedis</taxon>
        <taxon>Mucoromycota</taxon>
        <taxon>Mortierellomycotina</taxon>
        <taxon>Mortierellomycetes</taxon>
        <taxon>Mortierellales</taxon>
        <taxon>Mortierellaceae</taxon>
        <taxon>Actinomortierella</taxon>
    </lineage>
</organism>
<comment type="caution">
    <text evidence="8">The sequence shown here is derived from an EMBL/GenBank/DDBJ whole genome shotgun (WGS) entry which is preliminary data.</text>
</comment>
<evidence type="ECO:0000256" key="2">
    <source>
        <dbReference type="ARBA" id="ARBA00001946"/>
    </source>
</evidence>
<evidence type="ECO:0000313" key="9">
    <source>
        <dbReference type="Proteomes" id="UP000807716"/>
    </source>
</evidence>
<dbReference type="SUPFAM" id="SSF55811">
    <property type="entry name" value="Nudix"/>
    <property type="match status" value="1"/>
</dbReference>
<keyword evidence="6" id="KW-0464">Manganese</keyword>
<name>A0A9P6QJE1_9FUNG</name>
<gene>
    <name evidence="8" type="ORF">DFQ27_006148</name>
</gene>
<dbReference type="EMBL" id="JAAAJB010000045">
    <property type="protein sequence ID" value="KAG0268646.1"/>
    <property type="molecule type" value="Genomic_DNA"/>
</dbReference>
<comment type="cofactor">
    <cofactor evidence="2">
        <name>Mg(2+)</name>
        <dbReference type="ChEBI" id="CHEBI:18420"/>
    </cofactor>
</comment>
<dbReference type="GO" id="GO:0015938">
    <property type="term" value="P:coenzyme A catabolic process"/>
    <property type="evidence" value="ECO:0007669"/>
    <property type="project" value="TreeGrafter"/>
</dbReference>
<dbReference type="OrthoDB" id="10260614at2759"/>
<dbReference type="PANTHER" id="PTHR12992:SF24">
    <property type="entry name" value="PEROXISOMAL COENZYME A DIPHOSPHATASE NUDT7"/>
    <property type="match status" value="1"/>
</dbReference>
<keyword evidence="5" id="KW-0460">Magnesium</keyword>
<evidence type="ECO:0000259" key="7">
    <source>
        <dbReference type="PROSITE" id="PS51462"/>
    </source>
</evidence>
<dbReference type="InterPro" id="IPR015797">
    <property type="entry name" value="NUDIX_hydrolase-like_dom_sf"/>
</dbReference>
<dbReference type="Pfam" id="PF00293">
    <property type="entry name" value="NUDIX"/>
    <property type="match status" value="1"/>
</dbReference>
<comment type="cofactor">
    <cofactor evidence="1">
        <name>Mn(2+)</name>
        <dbReference type="ChEBI" id="CHEBI:29035"/>
    </cofactor>
</comment>